<keyword evidence="2" id="KW-1185">Reference proteome</keyword>
<evidence type="ECO:0000313" key="3">
    <source>
        <dbReference type="RefSeq" id="XP_065675744.1"/>
    </source>
</evidence>
<dbReference type="RefSeq" id="XP_065675744.1">
    <property type="nucleotide sequence ID" value="XM_065819672.1"/>
</dbReference>
<accession>A0ABM4DMF2</accession>
<sequence length="388" mass="45062">MIDVYFFILLVKKRLLVWKKQDPDKVEKITLDFETMQSDDEDMKNWEPVEFYKKFLNNSIFELIVQESNRYAIQCNPSSPLNLSCNELEQFIGVLYAMSLVKMPSTRLYWSKEFYFEKVAGTMAVNRFEKIKKFLHCSDNLTRPKNCTDRLYKIRPLVDHLQKQFSNLKPSELLCIDEQIVPFKGKSGLKQYNPKKPKKWGYKLYVLSGIDGLIYNFQVHTGAIDVCLNQPNLKASGNIVLTLLQHIPRNKWYKLFCDIWYTGVDLFKTLHNQGIGCLGTVRANRLSKIKMTSDQVMRKNGRGSVELWTTTYDGVELRAIKWFDNRGVTLLSTYESVNPVSNVSRFDRKANKRVNVVCSSIVTTYNMFMGGVDLLDGFLSLHRISIRS</sequence>
<name>A0ABM4DMF2_HYDVU</name>
<proteinExistence type="predicted"/>
<dbReference type="PANTHER" id="PTHR47272">
    <property type="entry name" value="DDE_TNP_1_7 DOMAIN-CONTAINING PROTEIN"/>
    <property type="match status" value="1"/>
</dbReference>
<dbReference type="Proteomes" id="UP001652625">
    <property type="component" value="Chromosome 15"/>
</dbReference>
<evidence type="ECO:0000313" key="2">
    <source>
        <dbReference type="Proteomes" id="UP001652625"/>
    </source>
</evidence>
<reference evidence="3" key="1">
    <citation type="submission" date="2025-08" db="UniProtKB">
        <authorList>
            <consortium name="RefSeq"/>
        </authorList>
    </citation>
    <scope>IDENTIFICATION</scope>
</reference>
<evidence type="ECO:0000259" key="1">
    <source>
        <dbReference type="Pfam" id="PF13843"/>
    </source>
</evidence>
<dbReference type="InterPro" id="IPR029526">
    <property type="entry name" value="PGBD"/>
</dbReference>
<dbReference type="PANTHER" id="PTHR47272:SF1">
    <property type="entry name" value="PIGGYBAC TRANSPOSABLE ELEMENT-DERIVED PROTEIN 3-LIKE"/>
    <property type="match status" value="1"/>
</dbReference>
<dbReference type="GeneID" id="136091952"/>
<organism evidence="2 3">
    <name type="scientific">Hydra vulgaris</name>
    <name type="common">Hydra</name>
    <name type="synonym">Hydra attenuata</name>
    <dbReference type="NCBI Taxonomy" id="6087"/>
    <lineage>
        <taxon>Eukaryota</taxon>
        <taxon>Metazoa</taxon>
        <taxon>Cnidaria</taxon>
        <taxon>Hydrozoa</taxon>
        <taxon>Hydroidolina</taxon>
        <taxon>Anthoathecata</taxon>
        <taxon>Aplanulata</taxon>
        <taxon>Hydridae</taxon>
        <taxon>Hydra</taxon>
    </lineage>
</organism>
<protein>
    <submittedName>
        <fullName evidence="3">PiggyBac transposable element-derived protein 3-like</fullName>
    </submittedName>
</protein>
<gene>
    <name evidence="3" type="primary">LOC136091952</name>
</gene>
<feature type="domain" description="PiggyBac transposable element-derived protein" evidence="1">
    <location>
        <begin position="48"/>
        <end position="387"/>
    </location>
</feature>
<dbReference type="Pfam" id="PF13843">
    <property type="entry name" value="DDE_Tnp_1_7"/>
    <property type="match status" value="1"/>
</dbReference>